<dbReference type="InterPro" id="IPR001881">
    <property type="entry name" value="EGF-like_Ca-bd_dom"/>
</dbReference>
<keyword evidence="5" id="KW-0732">Signal</keyword>
<dbReference type="InterPro" id="IPR011489">
    <property type="entry name" value="EMI_domain"/>
</dbReference>
<name>A0AAV4AP03_9GAST</name>
<feature type="disulfide bond" evidence="10">
    <location>
        <begin position="667"/>
        <end position="676"/>
    </location>
</feature>
<feature type="domain" description="EMI" evidence="12">
    <location>
        <begin position="23"/>
        <end position="105"/>
    </location>
</feature>
<dbReference type="FunFam" id="2.10.25.10:FF:000240">
    <property type="entry name" value="Vitamin K-dependent protein S"/>
    <property type="match status" value="2"/>
</dbReference>
<evidence type="ECO:0000256" key="2">
    <source>
        <dbReference type="ARBA" id="ARBA00022525"/>
    </source>
</evidence>
<comment type="subcellular location">
    <subcellularLocation>
        <location evidence="1">Secreted</location>
        <location evidence="1">Extracellular space</location>
        <location evidence="1">Extracellular matrix</location>
    </subcellularLocation>
</comment>
<evidence type="ECO:0000313" key="13">
    <source>
        <dbReference type="EMBL" id="GFO08293.1"/>
    </source>
</evidence>
<dbReference type="InterPro" id="IPR026823">
    <property type="entry name" value="cEGF"/>
</dbReference>
<dbReference type="PROSITE" id="PS00010">
    <property type="entry name" value="ASX_HYDROXYL"/>
    <property type="match status" value="5"/>
</dbReference>
<dbReference type="AlphaFoldDB" id="A0AAV4AP03"/>
<reference evidence="13 14" key="1">
    <citation type="journal article" date="2021" name="Elife">
        <title>Chloroplast acquisition without the gene transfer in kleptoplastic sea slugs, Plakobranchus ocellatus.</title>
        <authorList>
            <person name="Maeda T."/>
            <person name="Takahashi S."/>
            <person name="Yoshida T."/>
            <person name="Shimamura S."/>
            <person name="Takaki Y."/>
            <person name="Nagai Y."/>
            <person name="Toyoda A."/>
            <person name="Suzuki Y."/>
            <person name="Arimoto A."/>
            <person name="Ishii H."/>
            <person name="Satoh N."/>
            <person name="Nishiyama T."/>
            <person name="Hasebe M."/>
            <person name="Maruyama T."/>
            <person name="Minagawa J."/>
            <person name="Obokata J."/>
            <person name="Shigenobu S."/>
        </authorList>
    </citation>
    <scope>NUCLEOTIDE SEQUENCE [LARGE SCALE GENOMIC DNA]</scope>
</reference>
<dbReference type="InterPro" id="IPR009030">
    <property type="entry name" value="Growth_fac_rcpt_cys_sf"/>
</dbReference>
<feature type="domain" description="EGF-like" evidence="11">
    <location>
        <begin position="190"/>
        <end position="230"/>
    </location>
</feature>
<dbReference type="Gene3D" id="2.170.300.10">
    <property type="entry name" value="Tie2 ligand-binding domain superfamily"/>
    <property type="match status" value="1"/>
</dbReference>
<organism evidence="13 14">
    <name type="scientific">Plakobranchus ocellatus</name>
    <dbReference type="NCBI Taxonomy" id="259542"/>
    <lineage>
        <taxon>Eukaryota</taxon>
        <taxon>Metazoa</taxon>
        <taxon>Spiralia</taxon>
        <taxon>Lophotrochozoa</taxon>
        <taxon>Mollusca</taxon>
        <taxon>Gastropoda</taxon>
        <taxon>Heterobranchia</taxon>
        <taxon>Euthyneura</taxon>
        <taxon>Panpulmonata</taxon>
        <taxon>Sacoglossa</taxon>
        <taxon>Placobranchoidea</taxon>
        <taxon>Plakobranchidae</taxon>
        <taxon>Plakobranchus</taxon>
    </lineage>
</organism>
<comment type="caution">
    <text evidence="13">The sequence shown here is derived from an EMBL/GenBank/DDBJ whole genome shotgun (WGS) entry which is preliminary data.</text>
</comment>
<dbReference type="FunFam" id="2.170.300.10:FF:000041">
    <property type="entry name" value="Tyrosine protein kinase receptor tie-1, putative"/>
    <property type="match status" value="1"/>
</dbReference>
<protein>
    <recommendedName>
        <fullName evidence="15">Multiple epidermal growth factor-like domains protein 6</fullName>
    </recommendedName>
</protein>
<dbReference type="PROSITE" id="PS51041">
    <property type="entry name" value="EMI"/>
    <property type="match status" value="1"/>
</dbReference>
<keyword evidence="2" id="KW-0964">Secreted</keyword>
<gene>
    <name evidence="13" type="ORF">PoB_003479800</name>
</gene>
<sequence>MGRTMASKAALTYARDASVIGSRPNVCPYQDVTMVMVRQPCVQAFTRLVKVWKPNCGYTRNWCVGYERRTHYYTTYKEKYQPQKVTKYKCCNGWTQANRSGACNNRQCRIGSCYNGGQCNENMSGGSEGNPSSLCSCPPGFQGTRCQYDVNECNVNNGGCEKECVNTMGSYHCRCPMGYTLDGDKKTCVDVNECNVNNGGCEKECVNTMGSYHCRCPMGYTLDGDKKTCVDQDECVDHNGGCQHKCINTRGGFRCECPEGHKLHADRRTCLPPELFSRTTISGCSVKNGGCQHSCVDGYGGHYHCRCSEGFRLGDDGKSCEEINPCQVNNGMCQHTCVNDKGRAVCRCRTGYSLAPDGRSCEDIDECSSGQSDCLQTCANTPGSYACTCSPGYQLGVDRRSCYRVEMEVVDYCAINNGGCGHKCKHSDDGAICSCRKGYNLMADNKRCQDIDECAGDNCCTQQCNNNPGGYTCGCLTGFLLDMDGCLCDDIDECLNDNGGCEQRCVNSEGSYSCLCEEGYVLSGKKCLPTESLIEDKGPTRGDIPKMRSNDLPRNRIRYQNTPQPILPDSNDNDGRDVILSQDALPGRTLYRCIPGSFGPDCLYTCANCQNRARCNEQRDACLCAPGWRGILCNDTCPQGTFGNDCNGLCACKNGATCDHVTGKCKCPPGLEGEFCESGCPPGFYGDDCDK</sequence>
<dbReference type="InterPro" id="IPR000742">
    <property type="entry name" value="EGF"/>
</dbReference>
<dbReference type="InterPro" id="IPR049883">
    <property type="entry name" value="NOTCH1_EGF-like"/>
</dbReference>
<evidence type="ECO:0000313" key="14">
    <source>
        <dbReference type="Proteomes" id="UP000735302"/>
    </source>
</evidence>
<feature type="domain" description="EGF-like" evidence="11">
    <location>
        <begin position="363"/>
        <end position="403"/>
    </location>
</feature>
<proteinExistence type="predicted"/>
<dbReference type="Pfam" id="PF07645">
    <property type="entry name" value="EGF_CA"/>
    <property type="match status" value="3"/>
</dbReference>
<dbReference type="FunFam" id="2.10.25.10:FF:000010">
    <property type="entry name" value="Pro-epidermal growth factor"/>
    <property type="match status" value="1"/>
</dbReference>
<keyword evidence="14" id="KW-1185">Reference proteome</keyword>
<dbReference type="SUPFAM" id="SSF57196">
    <property type="entry name" value="EGF/Laminin"/>
    <property type="match status" value="1"/>
</dbReference>
<evidence type="ECO:0000256" key="7">
    <source>
        <dbReference type="ARBA" id="ARBA00022837"/>
    </source>
</evidence>
<comment type="caution">
    <text evidence="10">Lacks conserved residue(s) required for the propagation of feature annotation.</text>
</comment>
<dbReference type="SMART" id="SM00181">
    <property type="entry name" value="EGF"/>
    <property type="match status" value="12"/>
</dbReference>
<dbReference type="InterPro" id="IPR013032">
    <property type="entry name" value="EGF-like_CS"/>
</dbReference>
<evidence type="ECO:0000256" key="4">
    <source>
        <dbReference type="ARBA" id="ARBA00022536"/>
    </source>
</evidence>
<keyword evidence="4 10" id="KW-0245">EGF-like domain</keyword>
<evidence type="ECO:0000256" key="5">
    <source>
        <dbReference type="ARBA" id="ARBA00022729"/>
    </source>
</evidence>
<dbReference type="FunFam" id="2.10.25.10:FF:000037">
    <property type="entry name" value="Signal peptide, CUB domain and EGF-like domain-containing 2"/>
    <property type="match status" value="3"/>
</dbReference>
<keyword evidence="7" id="KW-0106">Calcium</keyword>
<keyword evidence="9" id="KW-0325">Glycoprotein</keyword>
<feature type="disulfide bond" evidence="10">
    <location>
        <begin position="137"/>
        <end position="146"/>
    </location>
</feature>
<keyword evidence="6" id="KW-0677">Repeat</keyword>
<dbReference type="GO" id="GO:0005509">
    <property type="term" value="F:calcium ion binding"/>
    <property type="evidence" value="ECO:0007669"/>
    <property type="project" value="InterPro"/>
</dbReference>
<evidence type="ECO:0000259" key="11">
    <source>
        <dbReference type="PROSITE" id="PS50026"/>
    </source>
</evidence>
<keyword evidence="3" id="KW-0272">Extracellular matrix</keyword>
<dbReference type="Proteomes" id="UP000735302">
    <property type="component" value="Unassembled WGS sequence"/>
</dbReference>
<feature type="domain" description="EGF-like" evidence="11">
    <location>
        <begin position="149"/>
        <end position="189"/>
    </location>
</feature>
<feature type="domain" description="EGF-like" evidence="11">
    <location>
        <begin position="490"/>
        <end position="528"/>
    </location>
</feature>
<dbReference type="PROSITE" id="PS50026">
    <property type="entry name" value="EGF_3"/>
    <property type="match status" value="8"/>
</dbReference>
<dbReference type="PROSITE" id="PS01186">
    <property type="entry name" value="EGF_2"/>
    <property type="match status" value="8"/>
</dbReference>
<dbReference type="InterPro" id="IPR052080">
    <property type="entry name" value="vWF_C/EGF_Fibrillin"/>
</dbReference>
<dbReference type="SMART" id="SM00179">
    <property type="entry name" value="EGF_CA"/>
    <property type="match status" value="9"/>
</dbReference>
<dbReference type="FunFam" id="2.10.25.10:FF:000038">
    <property type="entry name" value="Fibrillin 2"/>
    <property type="match status" value="1"/>
</dbReference>
<dbReference type="EMBL" id="BLXT01003952">
    <property type="protein sequence ID" value="GFO08293.1"/>
    <property type="molecule type" value="Genomic_DNA"/>
</dbReference>
<dbReference type="FunFam" id="2.10.25.10:FF:000008">
    <property type="entry name" value="Signal peptide, CUB domain, EGF-like 2"/>
    <property type="match status" value="1"/>
</dbReference>
<feature type="non-terminal residue" evidence="13">
    <location>
        <position position="691"/>
    </location>
</feature>
<dbReference type="Pfam" id="PF12662">
    <property type="entry name" value="cEGF"/>
    <property type="match status" value="1"/>
</dbReference>
<dbReference type="InterPro" id="IPR000152">
    <property type="entry name" value="EGF-type_Asp/Asn_hydroxyl_site"/>
</dbReference>
<evidence type="ECO:0000259" key="12">
    <source>
        <dbReference type="PROSITE" id="PS51041"/>
    </source>
</evidence>
<dbReference type="InterPro" id="IPR018097">
    <property type="entry name" value="EGF_Ca-bd_CS"/>
</dbReference>
<evidence type="ECO:0000256" key="6">
    <source>
        <dbReference type="ARBA" id="ARBA00022737"/>
    </source>
</evidence>
<dbReference type="PANTHER" id="PTHR47333:SF4">
    <property type="entry name" value="EGF-LIKE DOMAIN-CONTAINING PROTEIN"/>
    <property type="match status" value="1"/>
</dbReference>
<evidence type="ECO:0008006" key="15">
    <source>
        <dbReference type="Google" id="ProtNLM"/>
    </source>
</evidence>
<dbReference type="Gene3D" id="2.10.25.10">
    <property type="entry name" value="Laminin"/>
    <property type="match status" value="10"/>
</dbReference>
<feature type="domain" description="EGF-like" evidence="11">
    <location>
        <begin position="231"/>
        <end position="271"/>
    </location>
</feature>
<evidence type="ECO:0000256" key="3">
    <source>
        <dbReference type="ARBA" id="ARBA00022530"/>
    </source>
</evidence>
<evidence type="ECO:0000256" key="9">
    <source>
        <dbReference type="ARBA" id="ARBA00023180"/>
    </source>
</evidence>
<accession>A0AAV4AP03</accession>
<dbReference type="SUPFAM" id="SSF57184">
    <property type="entry name" value="Growth factor receptor domain"/>
    <property type="match status" value="3"/>
</dbReference>
<dbReference type="Pfam" id="PF12661">
    <property type="entry name" value="hEGF"/>
    <property type="match status" value="2"/>
</dbReference>
<dbReference type="Pfam" id="PF14670">
    <property type="entry name" value="FXa_inhibition"/>
    <property type="match status" value="5"/>
</dbReference>
<dbReference type="PRINTS" id="PR00011">
    <property type="entry name" value="EGFLAMININ"/>
</dbReference>
<dbReference type="PROSITE" id="PS01187">
    <property type="entry name" value="EGF_CA"/>
    <property type="match status" value="3"/>
</dbReference>
<feature type="domain" description="EGF-like" evidence="11">
    <location>
        <begin position="642"/>
        <end position="677"/>
    </location>
</feature>
<feature type="domain" description="EGF-like" evidence="11">
    <location>
        <begin position="104"/>
        <end position="147"/>
    </location>
</feature>
<evidence type="ECO:0000256" key="8">
    <source>
        <dbReference type="ARBA" id="ARBA00023157"/>
    </source>
</evidence>
<feature type="domain" description="EGF-like" evidence="11">
    <location>
        <begin position="322"/>
        <end position="362"/>
    </location>
</feature>
<evidence type="ECO:0000256" key="1">
    <source>
        <dbReference type="ARBA" id="ARBA00004498"/>
    </source>
</evidence>
<dbReference type="PANTHER" id="PTHR47333">
    <property type="entry name" value="VON WILLEBRAND FACTOR C AND EGF DOMAIN-CONTAINING PROTEIN"/>
    <property type="match status" value="1"/>
</dbReference>
<evidence type="ECO:0000256" key="10">
    <source>
        <dbReference type="PROSITE-ProRule" id="PRU00076"/>
    </source>
</evidence>
<dbReference type="PROSITE" id="PS00022">
    <property type="entry name" value="EGF_1"/>
    <property type="match status" value="3"/>
</dbReference>
<dbReference type="GO" id="GO:0071944">
    <property type="term" value="C:cell periphery"/>
    <property type="evidence" value="ECO:0007669"/>
    <property type="project" value="UniProtKB-ARBA"/>
</dbReference>
<keyword evidence="8 10" id="KW-1015">Disulfide bond</keyword>